<comment type="catalytic activity">
    <reaction evidence="11">
        <text>Preferential cleavage: (Ac)2-L-Lys-D-Ala-|-D-Ala. Also transpeptidation of peptidyl-alanyl moieties that are N-acyl substituents of D-alanine.</text>
        <dbReference type="EC" id="3.4.16.4"/>
    </reaction>
</comment>
<evidence type="ECO:0000259" key="17">
    <source>
        <dbReference type="Pfam" id="PF07943"/>
    </source>
</evidence>
<evidence type="ECO:0000259" key="16">
    <source>
        <dbReference type="Pfam" id="PF00768"/>
    </source>
</evidence>
<feature type="compositionally biased region" description="Gly residues" evidence="15">
    <location>
        <begin position="134"/>
        <end position="145"/>
    </location>
</feature>
<dbReference type="PANTHER" id="PTHR21581:SF33">
    <property type="entry name" value="D-ALANYL-D-ALANINE CARBOXYPEPTIDASE DACB"/>
    <property type="match status" value="1"/>
</dbReference>
<dbReference type="Pfam" id="PF00768">
    <property type="entry name" value="Peptidase_S11"/>
    <property type="match status" value="1"/>
</dbReference>
<comment type="similarity">
    <text evidence="2 14">Belongs to the peptidase S11 family.</text>
</comment>
<evidence type="ECO:0000256" key="7">
    <source>
        <dbReference type="ARBA" id="ARBA00022801"/>
    </source>
</evidence>
<gene>
    <name evidence="18" type="ORF">AQJ91_23005</name>
</gene>
<feature type="compositionally biased region" description="Acidic residues" evidence="15">
    <location>
        <begin position="394"/>
        <end position="404"/>
    </location>
</feature>
<dbReference type="GO" id="GO:0009002">
    <property type="term" value="F:serine-type D-Ala-D-Ala carboxypeptidase activity"/>
    <property type="evidence" value="ECO:0007669"/>
    <property type="project" value="UniProtKB-EC"/>
</dbReference>
<feature type="compositionally biased region" description="Low complexity" evidence="15">
    <location>
        <begin position="114"/>
        <end position="133"/>
    </location>
</feature>
<keyword evidence="5" id="KW-0645">Protease</keyword>
<feature type="compositionally biased region" description="Basic and acidic residues" evidence="15">
    <location>
        <begin position="261"/>
        <end position="276"/>
    </location>
</feature>
<keyword evidence="9" id="KW-0573">Peptidoglycan synthesis</keyword>
<feature type="compositionally biased region" description="Low complexity" evidence="15">
    <location>
        <begin position="43"/>
        <end position="71"/>
    </location>
</feature>
<keyword evidence="10" id="KW-0961">Cell wall biogenesis/degradation</keyword>
<name>A0A101UXM1_9ACTN</name>
<dbReference type="InterPro" id="IPR001967">
    <property type="entry name" value="Peptidase_S11_N"/>
</dbReference>
<accession>A0A101UXM1</accession>
<dbReference type="GO" id="GO:0008360">
    <property type="term" value="P:regulation of cell shape"/>
    <property type="evidence" value="ECO:0007669"/>
    <property type="project" value="UniProtKB-KW"/>
</dbReference>
<reference evidence="18 19" key="1">
    <citation type="submission" date="2015-10" db="EMBL/GenBank/DDBJ databases">
        <title>Draft genome sequence of Streptomyces sp. RV15, isolated from a marine sponge.</title>
        <authorList>
            <person name="Ruckert C."/>
            <person name="Abdelmohsen U.R."/>
            <person name="Winkler A."/>
            <person name="Hentschel U."/>
            <person name="Kalinowski J."/>
            <person name="Kampfer P."/>
            <person name="Glaeser S."/>
        </authorList>
    </citation>
    <scope>NUCLEOTIDE SEQUENCE [LARGE SCALE GENOMIC DNA]</scope>
    <source>
        <strain evidence="18 19">RV15</strain>
    </source>
</reference>
<evidence type="ECO:0000256" key="6">
    <source>
        <dbReference type="ARBA" id="ARBA00022729"/>
    </source>
</evidence>
<evidence type="ECO:0000256" key="8">
    <source>
        <dbReference type="ARBA" id="ARBA00022960"/>
    </source>
</evidence>
<feature type="compositionally biased region" description="Polar residues" evidence="15">
    <location>
        <begin position="339"/>
        <end position="357"/>
    </location>
</feature>
<feature type="compositionally biased region" description="Low complexity" evidence="15">
    <location>
        <begin position="241"/>
        <end position="260"/>
    </location>
</feature>
<evidence type="ECO:0000256" key="5">
    <source>
        <dbReference type="ARBA" id="ARBA00022670"/>
    </source>
</evidence>
<evidence type="ECO:0000256" key="1">
    <source>
        <dbReference type="ARBA" id="ARBA00004752"/>
    </source>
</evidence>
<proteinExistence type="inferred from homology"/>
<feature type="compositionally biased region" description="Acidic residues" evidence="15">
    <location>
        <begin position="182"/>
        <end position="197"/>
    </location>
</feature>
<feature type="active site" evidence="12">
    <location>
        <position position="775"/>
    </location>
</feature>
<feature type="compositionally biased region" description="Low complexity" evidence="15">
    <location>
        <begin position="512"/>
        <end position="522"/>
    </location>
</feature>
<sequence>MAGESPDRSKQRESSAEPTSGSAGPVPEARSGSADERRDPRLAMAREAAQPTAAEGAGAGSAESGDADASAVRGGVDTATRVFSVRELTPETATENAEDAGSGAVEAGVRDSAGEGASGAAGASDGRGAAHSGEGAGGASGGKGPAGENSSGSAGDSEAGSAEERSADVTGESEAEEKSAADADDDSGDTDGTEAAEESTAGAAGDSEAEAAEESSAGTTSDSRDTDTTSGPGNTDETGPAEESSSATTDSSGDADGAGSAREDSSATTSDSRDTDETGPAEESSSGAADDSGDTDGNDSADAARDSDGADVNDSSSGVAEGSGGLDADVSGERDAGSSGATDESASGERNQDTSADTDGPGDRAEGAAAGDNRLRAAVAAWVTSGDEDKAAGDDDTERADEADAPAAGTAPGSDAKVAEKAEESARTRTTAAGTSWGSDAKRSADADTPAPYGSEKAPTEPHSPTASDSDGAPEATTEPATDGPAAADGEDTPQGPPADDDESRTGGAGGNKKAAGKAEAAVDQPTTVFKAVRPPKPPQVDQPTTMLKLGGTPKPPAEPDRTSKFVALKPLDEPRPTQPPKPTPPDATAAVPQVGPERTTQQPLPPKPPLDLLAELTNTPPPPDTAVRTAIRRVKIWTPLVLLLAIVFAVVQTLRPLPEPTLDLTAKSEYTFDGSKVDIPWPSAGQAALDVQGIGTFGSSGDQKPVPIASVAKVMTAYVILRDHPLKSGAEGPNIKIDQTAEDQADAGQESTVDVTANDEISQREALESILIASANNVARLLARWDAGSEKAFVEKMNAAAEDLGMTNTTYTDPSGLNNTTVSTAVDQVKLGKAAMEQPAFREVAAMMSYDDYKGVNHSNWNQLVGRNNVVGIKTGTTTSALGNLVFAAKQEVGGETRTIVGAVVRQPAGGVDNTILSAALTAGDQLMRAAQDALESATILKKGDIVGHVDDGLGGRTPVVATEDVTAVGWAGLKVKLTFAADDVPHTAKAGTKVGTLTVGDGTSSSAVKVPVALQTDLTEPGFTDKLTRVS</sequence>
<evidence type="ECO:0000256" key="14">
    <source>
        <dbReference type="RuleBase" id="RU004016"/>
    </source>
</evidence>
<dbReference type="AlphaFoldDB" id="A0A101UXM1"/>
<dbReference type="PRINTS" id="PR00725">
    <property type="entry name" value="DADACBPTASE1"/>
</dbReference>
<keyword evidence="8" id="KW-0133">Cell shape</keyword>
<keyword evidence="6" id="KW-0732">Signal</keyword>
<feature type="binding site" evidence="13">
    <location>
        <position position="875"/>
    </location>
    <ligand>
        <name>substrate</name>
    </ligand>
</feature>
<evidence type="ECO:0000313" key="18">
    <source>
        <dbReference type="EMBL" id="KUO18749.1"/>
    </source>
</evidence>
<evidence type="ECO:0000256" key="15">
    <source>
        <dbReference type="SAM" id="MobiDB-lite"/>
    </source>
</evidence>
<evidence type="ECO:0000256" key="10">
    <source>
        <dbReference type="ARBA" id="ARBA00023316"/>
    </source>
</evidence>
<evidence type="ECO:0000256" key="9">
    <source>
        <dbReference type="ARBA" id="ARBA00022984"/>
    </source>
</evidence>
<dbReference type="Gene3D" id="3.40.710.10">
    <property type="entry name" value="DD-peptidase/beta-lactamase superfamily"/>
    <property type="match status" value="1"/>
</dbReference>
<feature type="compositionally biased region" description="Pro residues" evidence="15">
    <location>
        <begin position="577"/>
        <end position="586"/>
    </location>
</feature>
<protein>
    <recommendedName>
        <fullName evidence="3">serine-type D-Ala-D-Ala carboxypeptidase</fullName>
        <ecNumber evidence="3">3.4.16.4</ecNumber>
    </recommendedName>
</protein>
<dbReference type="GO" id="GO:0071555">
    <property type="term" value="P:cell wall organization"/>
    <property type="evidence" value="ECO:0007669"/>
    <property type="project" value="UniProtKB-KW"/>
</dbReference>
<feature type="active site" description="Proton acceptor" evidence="12">
    <location>
        <position position="714"/>
    </location>
</feature>
<keyword evidence="7" id="KW-0378">Hydrolase</keyword>
<feature type="active site" description="Acyl-ester intermediate" evidence="12">
    <location>
        <position position="711"/>
    </location>
</feature>
<dbReference type="Proteomes" id="UP000053260">
    <property type="component" value="Unassembled WGS sequence"/>
</dbReference>
<feature type="compositionally biased region" description="Basic and acidic residues" evidence="15">
    <location>
        <begin position="1"/>
        <end position="15"/>
    </location>
</feature>
<feature type="compositionally biased region" description="Low complexity" evidence="15">
    <location>
        <begin position="146"/>
        <end position="160"/>
    </location>
</feature>
<evidence type="ECO:0000256" key="11">
    <source>
        <dbReference type="ARBA" id="ARBA00034000"/>
    </source>
</evidence>
<dbReference type="STRING" id="909626.AQJ91_23005"/>
<dbReference type="GO" id="GO:0009252">
    <property type="term" value="P:peptidoglycan biosynthetic process"/>
    <property type="evidence" value="ECO:0007669"/>
    <property type="project" value="UniProtKB-UniPathway"/>
</dbReference>
<evidence type="ECO:0000256" key="3">
    <source>
        <dbReference type="ARBA" id="ARBA00012448"/>
    </source>
</evidence>
<feature type="domain" description="Peptidase S11 D-Ala-D-Ala carboxypeptidase A C-terminal" evidence="17">
    <location>
        <begin position="937"/>
        <end position="1019"/>
    </location>
</feature>
<evidence type="ECO:0000313" key="19">
    <source>
        <dbReference type="Proteomes" id="UP000053260"/>
    </source>
</evidence>
<feature type="domain" description="Peptidase S11 D-alanyl-D-alanine carboxypeptidase A N-terminal" evidence="16">
    <location>
        <begin position="704"/>
        <end position="893"/>
    </location>
</feature>
<dbReference type="SUPFAM" id="SSF56601">
    <property type="entry name" value="beta-lactamase/transpeptidase-like"/>
    <property type="match status" value="1"/>
</dbReference>
<feature type="compositionally biased region" description="Basic and acidic residues" evidence="15">
    <location>
        <begin position="417"/>
        <end position="427"/>
    </location>
</feature>
<organism evidence="18 19">
    <name type="scientific">Streptomyces dysideae</name>
    <dbReference type="NCBI Taxonomy" id="909626"/>
    <lineage>
        <taxon>Bacteria</taxon>
        <taxon>Bacillati</taxon>
        <taxon>Actinomycetota</taxon>
        <taxon>Actinomycetes</taxon>
        <taxon>Kitasatosporales</taxon>
        <taxon>Streptomycetaceae</taxon>
        <taxon>Streptomyces</taxon>
    </lineage>
</organism>
<dbReference type="EC" id="3.4.16.4" evidence="3"/>
<dbReference type="GO" id="GO:0006508">
    <property type="term" value="P:proteolysis"/>
    <property type="evidence" value="ECO:0007669"/>
    <property type="project" value="UniProtKB-KW"/>
</dbReference>
<dbReference type="InterPro" id="IPR012907">
    <property type="entry name" value="Peptidase_S11_C"/>
</dbReference>
<dbReference type="UniPathway" id="UPA00219"/>
<comment type="pathway">
    <text evidence="1">Cell wall biogenesis; peptidoglycan biosynthesis.</text>
</comment>
<evidence type="ECO:0000256" key="2">
    <source>
        <dbReference type="ARBA" id="ARBA00007164"/>
    </source>
</evidence>
<dbReference type="Pfam" id="PF07943">
    <property type="entry name" value="PBP5_C"/>
    <property type="match status" value="1"/>
</dbReference>
<keyword evidence="4" id="KW-0121">Carboxypeptidase</keyword>
<dbReference type="InterPro" id="IPR018044">
    <property type="entry name" value="Peptidase_S11"/>
</dbReference>
<evidence type="ECO:0000256" key="12">
    <source>
        <dbReference type="PIRSR" id="PIRSR618044-1"/>
    </source>
</evidence>
<dbReference type="EMBL" id="LMXB01000058">
    <property type="protein sequence ID" value="KUO18749.1"/>
    <property type="molecule type" value="Genomic_DNA"/>
</dbReference>
<feature type="compositionally biased region" description="Low complexity" evidence="15">
    <location>
        <begin position="405"/>
        <end position="416"/>
    </location>
</feature>
<comment type="caution">
    <text evidence="18">The sequence shown here is derived from an EMBL/GenBank/DDBJ whole genome shotgun (WGS) entry which is preliminary data.</text>
</comment>
<keyword evidence="19" id="KW-1185">Reference proteome</keyword>
<evidence type="ECO:0000256" key="13">
    <source>
        <dbReference type="PIRSR" id="PIRSR618044-2"/>
    </source>
</evidence>
<dbReference type="PANTHER" id="PTHR21581">
    <property type="entry name" value="D-ALANYL-D-ALANINE CARBOXYPEPTIDASE"/>
    <property type="match status" value="1"/>
</dbReference>
<feature type="region of interest" description="Disordered" evidence="15">
    <location>
        <begin position="1"/>
        <end position="611"/>
    </location>
</feature>
<evidence type="ECO:0000256" key="4">
    <source>
        <dbReference type="ARBA" id="ARBA00022645"/>
    </source>
</evidence>
<dbReference type="InterPro" id="IPR012338">
    <property type="entry name" value="Beta-lactam/transpept-like"/>
</dbReference>